<dbReference type="EMBL" id="CATIWC010003438">
    <property type="protein sequence ID" value="CAI8585299.1"/>
    <property type="molecule type" value="Genomic_DNA"/>
</dbReference>
<keyword evidence="1" id="KW-0472">Membrane</keyword>
<proteinExistence type="predicted"/>
<name>A0AAV0YHQ0_VICFA</name>
<evidence type="ECO:0000313" key="2">
    <source>
        <dbReference type="EMBL" id="CAI8585299.1"/>
    </source>
</evidence>
<evidence type="ECO:0000313" key="3">
    <source>
        <dbReference type="Proteomes" id="UP001157006"/>
    </source>
</evidence>
<dbReference type="Proteomes" id="UP001157006">
    <property type="component" value="Unassembled WGS sequence"/>
</dbReference>
<keyword evidence="3" id="KW-1185">Reference proteome</keyword>
<organism evidence="2 3">
    <name type="scientific">Vicia faba</name>
    <name type="common">Broad bean</name>
    <name type="synonym">Faba vulgaris</name>
    <dbReference type="NCBI Taxonomy" id="3906"/>
    <lineage>
        <taxon>Eukaryota</taxon>
        <taxon>Viridiplantae</taxon>
        <taxon>Streptophyta</taxon>
        <taxon>Embryophyta</taxon>
        <taxon>Tracheophyta</taxon>
        <taxon>Spermatophyta</taxon>
        <taxon>Magnoliopsida</taxon>
        <taxon>eudicotyledons</taxon>
        <taxon>Gunneridae</taxon>
        <taxon>Pentapetalae</taxon>
        <taxon>rosids</taxon>
        <taxon>fabids</taxon>
        <taxon>Fabales</taxon>
        <taxon>Fabaceae</taxon>
        <taxon>Papilionoideae</taxon>
        <taxon>50 kb inversion clade</taxon>
        <taxon>NPAAA clade</taxon>
        <taxon>Hologalegina</taxon>
        <taxon>IRL clade</taxon>
        <taxon>Fabeae</taxon>
        <taxon>Vicia</taxon>
    </lineage>
</organism>
<feature type="transmembrane region" description="Helical" evidence="1">
    <location>
        <begin position="6"/>
        <end position="25"/>
    </location>
</feature>
<evidence type="ECO:0008006" key="4">
    <source>
        <dbReference type="Google" id="ProtNLM"/>
    </source>
</evidence>
<comment type="caution">
    <text evidence="2">The sequence shown here is derived from an EMBL/GenBank/DDBJ whole genome shotgun (WGS) entry which is preliminary data.</text>
</comment>
<keyword evidence="1" id="KW-1133">Transmembrane helix</keyword>
<dbReference type="AlphaFoldDB" id="A0AAV0YHQ0"/>
<evidence type="ECO:0000256" key="1">
    <source>
        <dbReference type="SAM" id="Phobius"/>
    </source>
</evidence>
<protein>
    <recommendedName>
        <fullName evidence="4">Transmembrane protein</fullName>
    </recommendedName>
</protein>
<keyword evidence="1" id="KW-0812">Transmembrane</keyword>
<sequence>MAGQPVTRANLVGIIMVFTVTLTALTKQMPNLENQVNNTNNNVETIVIKIRVLKKKNHTKKMLIVIDVCRCFNVTSVPENKQVKMVAIRMKVLLLSGGITLLFRGRGKEKGQSDLGEE</sequence>
<accession>A0AAV0YHQ0</accession>
<gene>
    <name evidence="2" type="ORF">VFH_U117120</name>
</gene>
<reference evidence="2 3" key="1">
    <citation type="submission" date="2023-01" db="EMBL/GenBank/DDBJ databases">
        <authorList>
            <person name="Kreplak J."/>
        </authorList>
    </citation>
    <scope>NUCLEOTIDE SEQUENCE [LARGE SCALE GENOMIC DNA]</scope>
</reference>